<feature type="compositionally biased region" description="Low complexity" evidence="1">
    <location>
        <begin position="201"/>
        <end position="278"/>
    </location>
</feature>
<dbReference type="AlphaFoldDB" id="A0A0J0XG24"/>
<feature type="signal peptide" evidence="2">
    <location>
        <begin position="1"/>
        <end position="16"/>
    </location>
</feature>
<dbReference type="InterPro" id="IPR048661">
    <property type="entry name" value="CPL1-like"/>
</dbReference>
<evidence type="ECO:0000256" key="1">
    <source>
        <dbReference type="SAM" id="MobiDB-lite"/>
    </source>
</evidence>
<evidence type="ECO:0000256" key="2">
    <source>
        <dbReference type="SAM" id="SignalP"/>
    </source>
</evidence>
<dbReference type="EMBL" id="KQ087243">
    <property type="protein sequence ID" value="KLT40023.1"/>
    <property type="molecule type" value="Genomic_DNA"/>
</dbReference>
<evidence type="ECO:0000259" key="3">
    <source>
        <dbReference type="Pfam" id="PF21671"/>
    </source>
</evidence>
<feature type="compositionally biased region" description="Low complexity" evidence="1">
    <location>
        <begin position="309"/>
        <end position="335"/>
    </location>
</feature>
<dbReference type="STRING" id="879819.A0A0J0XG24"/>
<keyword evidence="2" id="KW-0732">Signal</keyword>
<protein>
    <recommendedName>
        <fullName evidence="3">Protein CPL1-like domain-containing protein</fullName>
    </recommendedName>
</protein>
<dbReference type="Proteomes" id="UP000053611">
    <property type="component" value="Unassembled WGS sequence"/>
</dbReference>
<feature type="domain" description="Protein CPL1-like" evidence="3">
    <location>
        <begin position="413"/>
        <end position="471"/>
    </location>
</feature>
<gene>
    <name evidence="4" type="ORF">CC85DRAFT_304513</name>
</gene>
<proteinExistence type="predicted"/>
<dbReference type="Pfam" id="PF21671">
    <property type="entry name" value="CPL1-like"/>
    <property type="match status" value="1"/>
</dbReference>
<dbReference type="RefSeq" id="XP_018276514.1">
    <property type="nucleotide sequence ID" value="XM_018425541.1"/>
</dbReference>
<sequence length="479" mass="48657">MVSAFALLALAIPALAADKAFLGCFKNIPPGGPSATVTSEAACDRLCTDYPYEFYTIIKGGAARCQCADRQPNGLGNWQDAAEGDQCQTGDARGYLRNPPYTHTGECIAAPWFYSGAYSKSAGMFGGPGPYAVKTNPKQADTTAKCFDTCNAAGYEYAIYNAKPGNQMYCVCANGYRGTAGKCTGDTYYVYGRGGPFQPGASSSTSSSSSSTSAATSTKSATTTVTSTSSTASSTSATATSTSSTATSTSSTATSTTSTSTTSTSTSSTSAETTTSVTQTPVETPAPVPSAAETPSPAPIAPVEPTMPGPEEAPSAPAPEEAPSAPSPEEFPTAPVELEAPSAPGPEEIPQASIPEAQPQPSIPEELPTTVESEPAQVSALRKRGHSAPILSPSASRCMRGLTACAIPGTNDWECIDAMNDLESCGGCTTGGFGDSALGVDCTALPGVKMSGVTCQTGRCVVTACRAGFSLFAGQCIRN</sequence>
<dbReference type="PANTHER" id="PTHR35192">
    <property type="entry name" value="PROTEIN, PUTATIVE-RELATED"/>
    <property type="match status" value="1"/>
</dbReference>
<feature type="region of interest" description="Disordered" evidence="1">
    <location>
        <begin position="199"/>
        <end position="376"/>
    </location>
</feature>
<dbReference type="InterPro" id="IPR038955">
    <property type="entry name" value="PriA/CPL1_fungi"/>
</dbReference>
<evidence type="ECO:0000313" key="5">
    <source>
        <dbReference type="Proteomes" id="UP000053611"/>
    </source>
</evidence>
<dbReference type="OrthoDB" id="2560920at2759"/>
<feature type="chain" id="PRO_5005245898" description="Protein CPL1-like domain-containing protein" evidence="2">
    <location>
        <begin position="17"/>
        <end position="479"/>
    </location>
</feature>
<organism evidence="4 5">
    <name type="scientific">Cutaneotrichosporon oleaginosum</name>
    <dbReference type="NCBI Taxonomy" id="879819"/>
    <lineage>
        <taxon>Eukaryota</taxon>
        <taxon>Fungi</taxon>
        <taxon>Dikarya</taxon>
        <taxon>Basidiomycota</taxon>
        <taxon>Agaricomycotina</taxon>
        <taxon>Tremellomycetes</taxon>
        <taxon>Trichosporonales</taxon>
        <taxon>Trichosporonaceae</taxon>
        <taxon>Cutaneotrichosporon</taxon>
    </lineage>
</organism>
<reference evidence="4 5" key="1">
    <citation type="submission" date="2015-03" db="EMBL/GenBank/DDBJ databases">
        <title>Genomics and transcriptomics of the oil-accumulating basidiomycete yeast T. oleaginosus allow insights into substrate utilization and the diverse evolutionary trajectories of mating systems in fungi.</title>
        <authorList>
            <consortium name="DOE Joint Genome Institute"/>
            <person name="Kourist R."/>
            <person name="Kracht O."/>
            <person name="Bracharz F."/>
            <person name="Lipzen A."/>
            <person name="Nolan M."/>
            <person name="Ohm R."/>
            <person name="Grigoriev I."/>
            <person name="Sun S."/>
            <person name="Heitman J."/>
            <person name="Bruck T."/>
            <person name="Nowrousian M."/>
        </authorList>
    </citation>
    <scope>NUCLEOTIDE SEQUENCE [LARGE SCALE GENOMIC DNA]</scope>
    <source>
        <strain evidence="4 5">IBC0246</strain>
    </source>
</reference>
<accession>A0A0J0XG24</accession>
<name>A0A0J0XG24_9TREE</name>
<feature type="compositionally biased region" description="Pro residues" evidence="1">
    <location>
        <begin position="296"/>
        <end position="308"/>
    </location>
</feature>
<evidence type="ECO:0000313" key="4">
    <source>
        <dbReference type="EMBL" id="KLT40023.1"/>
    </source>
</evidence>
<dbReference type="GeneID" id="28986144"/>
<keyword evidence="5" id="KW-1185">Reference proteome</keyword>
<dbReference type="PANTHER" id="PTHR35192:SF2">
    <property type="entry name" value="APPLE DOMAIN-CONTAINING PROTEIN"/>
    <property type="match status" value="1"/>
</dbReference>